<dbReference type="Gene3D" id="1.10.10.10">
    <property type="entry name" value="Winged helix-like DNA-binding domain superfamily/Winged helix DNA-binding domain"/>
    <property type="match status" value="1"/>
</dbReference>
<evidence type="ECO:0000256" key="1">
    <source>
        <dbReference type="ARBA" id="ARBA00023015"/>
    </source>
</evidence>
<feature type="domain" description="HTH iclR-type" evidence="5">
    <location>
        <begin position="21"/>
        <end position="83"/>
    </location>
</feature>
<keyword evidence="3" id="KW-0804">Transcription</keyword>
<dbReference type="InterPro" id="IPR036390">
    <property type="entry name" value="WH_DNA-bd_sf"/>
</dbReference>
<accession>A0A076EQQ8</accession>
<dbReference type="eggNOG" id="COG1414">
    <property type="taxonomic scope" value="Bacteria"/>
</dbReference>
<evidence type="ECO:0000256" key="4">
    <source>
        <dbReference type="SAM" id="MobiDB-lite"/>
    </source>
</evidence>
<dbReference type="Gene3D" id="3.30.450.40">
    <property type="match status" value="1"/>
</dbReference>
<keyword evidence="2" id="KW-0238">DNA-binding</keyword>
<keyword evidence="1" id="KW-0805">Transcription regulation</keyword>
<dbReference type="PROSITE" id="PS51077">
    <property type="entry name" value="HTH_ICLR"/>
    <property type="match status" value="1"/>
</dbReference>
<evidence type="ECO:0000313" key="8">
    <source>
        <dbReference type="Proteomes" id="UP000028488"/>
    </source>
</evidence>
<evidence type="ECO:0000256" key="2">
    <source>
        <dbReference type="ARBA" id="ARBA00023125"/>
    </source>
</evidence>
<dbReference type="GO" id="GO:0003677">
    <property type="term" value="F:DNA binding"/>
    <property type="evidence" value="ECO:0007669"/>
    <property type="project" value="UniProtKB-KW"/>
</dbReference>
<dbReference type="Pfam" id="PF01614">
    <property type="entry name" value="IclR_C"/>
    <property type="match status" value="1"/>
</dbReference>
<dbReference type="InterPro" id="IPR036388">
    <property type="entry name" value="WH-like_DNA-bd_sf"/>
</dbReference>
<gene>
    <name evidence="7" type="ORF">EP51_23960</name>
</gene>
<reference evidence="7 8" key="1">
    <citation type="submission" date="2014-07" db="EMBL/GenBank/DDBJ databases">
        <title>Genome Sequence of Rhodococcus opacus Strain R7, a Biodegrader of Mono- and Polycyclic Aromatic Hydrocarbons.</title>
        <authorList>
            <person name="Di Gennaro P."/>
            <person name="Zampolli J."/>
            <person name="Presti I."/>
            <person name="Cappelletti M."/>
            <person name="D'Ursi P."/>
            <person name="Orro A."/>
            <person name="Mezzelani A."/>
            <person name="Milanesi L."/>
        </authorList>
    </citation>
    <scope>NUCLEOTIDE SEQUENCE [LARGE SCALE GENOMIC DNA]</scope>
    <source>
        <strain evidence="7 8">R7</strain>
    </source>
</reference>
<dbReference type="SMART" id="SM00346">
    <property type="entry name" value="HTH_ICLR"/>
    <property type="match status" value="1"/>
</dbReference>
<dbReference type="InterPro" id="IPR050707">
    <property type="entry name" value="HTH_MetabolicPath_Reg"/>
</dbReference>
<dbReference type="GO" id="GO:0045892">
    <property type="term" value="P:negative regulation of DNA-templated transcription"/>
    <property type="evidence" value="ECO:0007669"/>
    <property type="project" value="TreeGrafter"/>
</dbReference>
<dbReference type="InterPro" id="IPR005471">
    <property type="entry name" value="Tscrpt_reg_IclR_N"/>
</dbReference>
<dbReference type="AlphaFoldDB" id="A0A076EQQ8"/>
<proteinExistence type="predicted"/>
<sequence length="277" mass="30443">MGEIHRIDESNGHPTTELPGDTPTLRLFALLEMIASKDQLFTLQGLVEETGMAKPTLHRMLQQLEGAGLLTRQNNGRHYGTGVRLRRFAENLLLNDTHHGARHAILRNLVAELGESCNVTTLSGSEVVYLDRVETSEPLRFTLHAGSRVPAHCSASGKMILSQLSPAQRRRLLGRMPLERYTNKTVTDVELIETELKQVRRDGYAIDDEEFLPGLVCAAVLVPCATGNSNLCIAVQAPVMRLTPDKALKLLPALRRAADAIGEIENEVTDDGSPDLN</sequence>
<name>A0A076EQQ8_RHOOP</name>
<dbReference type="Pfam" id="PF09339">
    <property type="entry name" value="HTH_IclR"/>
    <property type="match status" value="1"/>
</dbReference>
<dbReference type="Proteomes" id="UP000028488">
    <property type="component" value="Chromosome"/>
</dbReference>
<dbReference type="PROSITE" id="PS51078">
    <property type="entry name" value="ICLR_ED"/>
    <property type="match status" value="1"/>
</dbReference>
<evidence type="ECO:0000256" key="3">
    <source>
        <dbReference type="ARBA" id="ARBA00023163"/>
    </source>
</evidence>
<dbReference type="PANTHER" id="PTHR30136">
    <property type="entry name" value="HELIX-TURN-HELIX TRANSCRIPTIONAL REGULATOR, ICLR FAMILY"/>
    <property type="match status" value="1"/>
</dbReference>
<dbReference type="GO" id="GO:0003700">
    <property type="term" value="F:DNA-binding transcription factor activity"/>
    <property type="evidence" value="ECO:0007669"/>
    <property type="project" value="TreeGrafter"/>
</dbReference>
<dbReference type="SUPFAM" id="SSF46785">
    <property type="entry name" value="Winged helix' DNA-binding domain"/>
    <property type="match status" value="1"/>
</dbReference>
<feature type="region of interest" description="Disordered" evidence="4">
    <location>
        <begin position="1"/>
        <end position="20"/>
    </location>
</feature>
<dbReference type="EMBL" id="CP008947">
    <property type="protein sequence ID" value="AII07543.1"/>
    <property type="molecule type" value="Genomic_DNA"/>
</dbReference>
<dbReference type="PANTHER" id="PTHR30136:SF24">
    <property type="entry name" value="HTH-TYPE TRANSCRIPTIONAL REPRESSOR ALLR"/>
    <property type="match status" value="1"/>
</dbReference>
<feature type="compositionally biased region" description="Basic and acidic residues" evidence="4">
    <location>
        <begin position="1"/>
        <end position="11"/>
    </location>
</feature>
<evidence type="ECO:0000259" key="6">
    <source>
        <dbReference type="PROSITE" id="PS51078"/>
    </source>
</evidence>
<dbReference type="InterPro" id="IPR014757">
    <property type="entry name" value="Tscrpt_reg_IclR_C"/>
</dbReference>
<protein>
    <submittedName>
        <fullName evidence="7">IclR family transcriptional regulator</fullName>
    </submittedName>
</protein>
<evidence type="ECO:0000313" key="7">
    <source>
        <dbReference type="EMBL" id="AII07543.1"/>
    </source>
</evidence>
<dbReference type="RefSeq" id="WP_052033030.1">
    <property type="nucleotide sequence ID" value="NZ_CP008947.1"/>
</dbReference>
<evidence type="ECO:0000259" key="5">
    <source>
        <dbReference type="PROSITE" id="PS51077"/>
    </source>
</evidence>
<feature type="domain" description="IclR-ED" evidence="6">
    <location>
        <begin position="84"/>
        <end position="267"/>
    </location>
</feature>
<dbReference type="InterPro" id="IPR029016">
    <property type="entry name" value="GAF-like_dom_sf"/>
</dbReference>
<organism evidence="7 8">
    <name type="scientific">Rhodococcus opacus</name>
    <name type="common">Nocardia opaca</name>
    <dbReference type="NCBI Taxonomy" id="37919"/>
    <lineage>
        <taxon>Bacteria</taxon>
        <taxon>Bacillati</taxon>
        <taxon>Actinomycetota</taxon>
        <taxon>Actinomycetes</taxon>
        <taxon>Mycobacteriales</taxon>
        <taxon>Nocardiaceae</taxon>
        <taxon>Rhodococcus</taxon>
    </lineage>
</organism>
<dbReference type="SUPFAM" id="SSF55781">
    <property type="entry name" value="GAF domain-like"/>
    <property type="match status" value="1"/>
</dbReference>